<feature type="domain" description="Fucosyltransferase N-terminal" evidence="15">
    <location>
        <begin position="26"/>
        <end position="137"/>
    </location>
</feature>
<proteinExistence type="inferred from homology"/>
<evidence type="ECO:0000259" key="15">
    <source>
        <dbReference type="Pfam" id="PF17039"/>
    </source>
</evidence>
<organism evidence="16 17">
    <name type="scientific">Plutella xylostella</name>
    <name type="common">Diamondback moth</name>
    <name type="synonym">Plutella maculipennis</name>
    <dbReference type="NCBI Taxonomy" id="51655"/>
    <lineage>
        <taxon>Eukaryota</taxon>
        <taxon>Metazoa</taxon>
        <taxon>Ecdysozoa</taxon>
        <taxon>Arthropoda</taxon>
        <taxon>Hexapoda</taxon>
        <taxon>Insecta</taxon>
        <taxon>Pterygota</taxon>
        <taxon>Neoptera</taxon>
        <taxon>Endopterygota</taxon>
        <taxon>Lepidoptera</taxon>
        <taxon>Glossata</taxon>
        <taxon>Ditrysia</taxon>
        <taxon>Yponomeutoidea</taxon>
        <taxon>Plutellidae</taxon>
        <taxon>Plutella</taxon>
    </lineage>
</organism>
<dbReference type="PANTHER" id="PTHR48438:SF1">
    <property type="entry name" value="ALPHA-(1,3)-FUCOSYLTRANSFERASE C-RELATED"/>
    <property type="match status" value="1"/>
</dbReference>
<keyword evidence="4 12" id="KW-0328">Glycosyltransferase</keyword>
<evidence type="ECO:0000256" key="2">
    <source>
        <dbReference type="ARBA" id="ARBA00004922"/>
    </source>
</evidence>
<keyword evidence="17" id="KW-1185">Reference proteome</keyword>
<accession>A0A8S4GEF3</accession>
<keyword evidence="10" id="KW-0472">Membrane</keyword>
<evidence type="ECO:0000313" key="16">
    <source>
        <dbReference type="EMBL" id="CAG9137262.1"/>
    </source>
</evidence>
<dbReference type="InterPro" id="IPR001503">
    <property type="entry name" value="Glyco_trans_10"/>
</dbReference>
<comment type="subcellular location">
    <subcellularLocation>
        <location evidence="1 12">Golgi apparatus</location>
        <location evidence="1 12">Golgi stack membrane</location>
        <topology evidence="1 12">Single-pass type II membrane protein</topology>
    </subcellularLocation>
</comment>
<dbReference type="InterPro" id="IPR055270">
    <property type="entry name" value="Glyco_tran_10_C"/>
</dbReference>
<dbReference type="EC" id="2.4.1.-" evidence="12"/>
<dbReference type="GO" id="GO:0032580">
    <property type="term" value="C:Golgi cisterna membrane"/>
    <property type="evidence" value="ECO:0007669"/>
    <property type="project" value="UniProtKB-SubCell"/>
</dbReference>
<keyword evidence="13" id="KW-0732">Signal</keyword>
<keyword evidence="9 12" id="KW-0333">Golgi apparatus</keyword>
<protein>
    <recommendedName>
        <fullName evidence="12">Fucosyltransferase</fullName>
        <ecNumber evidence="12">2.4.1.-</ecNumber>
    </recommendedName>
</protein>
<dbReference type="Gene3D" id="3.40.50.11660">
    <property type="entry name" value="Glycosyl transferase family 10, C-terminal domain"/>
    <property type="match status" value="1"/>
</dbReference>
<comment type="caution">
    <text evidence="16">The sequence shown here is derived from an EMBL/GenBank/DDBJ whole genome shotgun (WGS) entry which is preliminary data.</text>
</comment>
<evidence type="ECO:0000256" key="1">
    <source>
        <dbReference type="ARBA" id="ARBA00004447"/>
    </source>
</evidence>
<evidence type="ECO:0000256" key="12">
    <source>
        <dbReference type="RuleBase" id="RU003832"/>
    </source>
</evidence>
<keyword evidence="7" id="KW-0735">Signal-anchor</keyword>
<evidence type="ECO:0000256" key="3">
    <source>
        <dbReference type="ARBA" id="ARBA00008919"/>
    </source>
</evidence>
<dbReference type="InterPro" id="IPR038577">
    <property type="entry name" value="GT10-like_C_sf"/>
</dbReference>
<evidence type="ECO:0000256" key="11">
    <source>
        <dbReference type="ARBA" id="ARBA00023180"/>
    </source>
</evidence>
<evidence type="ECO:0000256" key="6">
    <source>
        <dbReference type="ARBA" id="ARBA00022692"/>
    </source>
</evidence>
<feature type="domain" description="Fucosyltransferase C-terminal" evidence="14">
    <location>
        <begin position="178"/>
        <end position="357"/>
    </location>
</feature>
<dbReference type="Pfam" id="PF00852">
    <property type="entry name" value="Glyco_transf_10"/>
    <property type="match status" value="1"/>
</dbReference>
<keyword evidence="11" id="KW-0325">Glycoprotein</keyword>
<keyword evidence="6 12" id="KW-0812">Transmembrane</keyword>
<dbReference type="AlphaFoldDB" id="A0A8S4GEF3"/>
<evidence type="ECO:0000256" key="10">
    <source>
        <dbReference type="ARBA" id="ARBA00023136"/>
    </source>
</evidence>
<dbReference type="SUPFAM" id="SSF53756">
    <property type="entry name" value="UDP-Glycosyltransferase/glycogen phosphorylase"/>
    <property type="match status" value="1"/>
</dbReference>
<keyword evidence="5 12" id="KW-0808">Transferase</keyword>
<sequence length="387" mass="44851">MLNFSYWILYIACASFVDPSYCLSNKTKLILTWIPFYGDTTFLFGDGSPEHFRSAGCPYFDCKITGNKSEFPLETFDALLFHAAESHPRFGTPNIRLPNQLYVFVCFESSQNTLIAESKRHFYNVTMTYRLDSDIAWTNFRMYTKTGTLMAPKFNPKWKLREPESEFLLPESISVAIETKKYMAAWFVSHCNTVSRREYFVKKLIALGIDVHVYGRCGNLNCSRADGLEIASQYYFYLAFENSLCEDYLTEKTWRALKSGTVPVVLSGANLTRFLPPNSYIDARKLGPERVAEEMKRLISDRALYENKFRWHQDYETPEGQSEGQGWKMGEHPFCKLCEALHTDSFKKSKAFDVIKWWESSQSGDGKSCILKAPLDWFSNNFRYGWK</sequence>
<keyword evidence="8" id="KW-1133">Transmembrane helix</keyword>
<reference evidence="16" key="1">
    <citation type="submission" date="2020-11" db="EMBL/GenBank/DDBJ databases">
        <authorList>
            <person name="Whiteford S."/>
        </authorList>
    </citation>
    <scope>NUCLEOTIDE SEQUENCE</scope>
</reference>
<dbReference type="GO" id="GO:0008417">
    <property type="term" value="F:fucosyltransferase activity"/>
    <property type="evidence" value="ECO:0007669"/>
    <property type="project" value="InterPro"/>
</dbReference>
<comment type="pathway">
    <text evidence="2">Protein modification; protein glycosylation.</text>
</comment>
<evidence type="ECO:0000256" key="4">
    <source>
        <dbReference type="ARBA" id="ARBA00022676"/>
    </source>
</evidence>
<dbReference type="PANTHER" id="PTHR48438">
    <property type="entry name" value="ALPHA-(1,3)-FUCOSYLTRANSFERASE C-RELATED"/>
    <property type="match status" value="1"/>
</dbReference>
<name>A0A8S4GEF3_PLUXY</name>
<dbReference type="EMBL" id="CAJHNJ030000199">
    <property type="protein sequence ID" value="CAG9137262.1"/>
    <property type="molecule type" value="Genomic_DNA"/>
</dbReference>
<gene>
    <name evidence="16" type="ORF">PLXY2_LOCUS15516</name>
</gene>
<dbReference type="Proteomes" id="UP000653454">
    <property type="component" value="Unassembled WGS sequence"/>
</dbReference>
<evidence type="ECO:0000256" key="9">
    <source>
        <dbReference type="ARBA" id="ARBA00023034"/>
    </source>
</evidence>
<dbReference type="Pfam" id="PF17039">
    <property type="entry name" value="Glyco_tran_10_N"/>
    <property type="match status" value="1"/>
</dbReference>
<feature type="chain" id="PRO_5035908933" description="Fucosyltransferase" evidence="13">
    <location>
        <begin position="23"/>
        <end position="387"/>
    </location>
</feature>
<evidence type="ECO:0000256" key="13">
    <source>
        <dbReference type="SAM" id="SignalP"/>
    </source>
</evidence>
<feature type="signal peptide" evidence="13">
    <location>
        <begin position="1"/>
        <end position="22"/>
    </location>
</feature>
<comment type="similarity">
    <text evidence="3 12">Belongs to the glycosyltransferase 10 family.</text>
</comment>
<dbReference type="InterPro" id="IPR031481">
    <property type="entry name" value="Glyco_tran_10_N"/>
</dbReference>
<evidence type="ECO:0000256" key="5">
    <source>
        <dbReference type="ARBA" id="ARBA00022679"/>
    </source>
</evidence>
<evidence type="ECO:0000259" key="14">
    <source>
        <dbReference type="Pfam" id="PF00852"/>
    </source>
</evidence>
<evidence type="ECO:0000256" key="8">
    <source>
        <dbReference type="ARBA" id="ARBA00022989"/>
    </source>
</evidence>
<evidence type="ECO:0000313" key="17">
    <source>
        <dbReference type="Proteomes" id="UP000653454"/>
    </source>
</evidence>
<evidence type="ECO:0000256" key="7">
    <source>
        <dbReference type="ARBA" id="ARBA00022968"/>
    </source>
</evidence>